<dbReference type="InterPro" id="IPR018247">
    <property type="entry name" value="EF_Hand_1_Ca_BS"/>
</dbReference>
<dbReference type="SUPFAM" id="SSF54523">
    <property type="entry name" value="Pili subunits"/>
    <property type="match status" value="1"/>
</dbReference>
<dbReference type="InterPro" id="IPR027558">
    <property type="entry name" value="Pre_pil_HX9DG_C"/>
</dbReference>
<sequence>MKRSTGKVRAGITIVEVAVIIGILVVLACVILPGIMTAKISSRTGQCLNNMRNVGTAMLAYVTTHNTFPASGVWDVADADGDGEITEADLIDPTTGWNFAHPPGALKPTDPPSDIGMRYSWVVPLLPYLDRSDIYERWNFDDPAAASYLHQSTYDYRTNSQRAAPILSEVGLKVLVSSDDITVLSGEGNISFVVNGGFSNHWLVDNEGTGLVGGDGDDLVAQRVRENRFRMGLFFLETSDGQSPIGRRHTLETIRDGTATTVMLSENINAGPGAADWTSNWACPHPWNTSFQVNGVAVGVDRTLPYEEYDYAQSNRPGPLAPPILANGKEGGINGSTDGVLEGQFPYPNSLHRGGVHVVFADGSTRLLSEAIDPSLWARIVTPDGQRLFVPETGGIEYAEQPVPEDDLSNSFD</sequence>
<dbReference type="InterPro" id="IPR045584">
    <property type="entry name" value="Pilin-like"/>
</dbReference>
<dbReference type="PROSITE" id="PS00018">
    <property type="entry name" value="EF_HAND_1"/>
    <property type="match status" value="1"/>
</dbReference>
<dbReference type="Pfam" id="PF07596">
    <property type="entry name" value="SBP_bac_10"/>
    <property type="match status" value="1"/>
</dbReference>
<dbReference type="Proteomes" id="UP000317093">
    <property type="component" value="Chromosome"/>
</dbReference>
<dbReference type="PANTHER" id="PTHR30093:SF2">
    <property type="entry name" value="TYPE II SECRETION SYSTEM PROTEIN H"/>
    <property type="match status" value="1"/>
</dbReference>
<proteinExistence type="predicted"/>
<evidence type="ECO:0000313" key="4">
    <source>
        <dbReference type="Proteomes" id="UP000317093"/>
    </source>
</evidence>
<dbReference type="EMBL" id="CP036279">
    <property type="protein sequence ID" value="QDU60794.1"/>
    <property type="molecule type" value="Genomic_DNA"/>
</dbReference>
<organism evidence="3 4">
    <name type="scientific">Kolteria novifilia</name>
    <dbReference type="NCBI Taxonomy" id="2527975"/>
    <lineage>
        <taxon>Bacteria</taxon>
        <taxon>Pseudomonadati</taxon>
        <taxon>Planctomycetota</taxon>
        <taxon>Planctomycetia</taxon>
        <taxon>Kolteriales</taxon>
        <taxon>Kolteriaceae</taxon>
        <taxon>Kolteria</taxon>
    </lineage>
</organism>
<dbReference type="AlphaFoldDB" id="A0A518B1E0"/>
<reference evidence="3 4" key="1">
    <citation type="submission" date="2019-02" db="EMBL/GenBank/DDBJ databases">
        <title>Deep-cultivation of Planctomycetes and their phenomic and genomic characterization uncovers novel biology.</title>
        <authorList>
            <person name="Wiegand S."/>
            <person name="Jogler M."/>
            <person name="Boedeker C."/>
            <person name="Pinto D."/>
            <person name="Vollmers J."/>
            <person name="Rivas-Marin E."/>
            <person name="Kohn T."/>
            <person name="Peeters S.H."/>
            <person name="Heuer A."/>
            <person name="Rast P."/>
            <person name="Oberbeckmann S."/>
            <person name="Bunk B."/>
            <person name="Jeske O."/>
            <person name="Meyerdierks A."/>
            <person name="Storesund J.E."/>
            <person name="Kallscheuer N."/>
            <person name="Luecker S."/>
            <person name="Lage O.M."/>
            <person name="Pohl T."/>
            <person name="Merkel B.J."/>
            <person name="Hornburger P."/>
            <person name="Mueller R.-W."/>
            <person name="Bruemmer F."/>
            <person name="Labrenz M."/>
            <person name="Spormann A.M."/>
            <person name="Op den Camp H."/>
            <person name="Overmann J."/>
            <person name="Amann R."/>
            <person name="Jetten M.S.M."/>
            <person name="Mascher T."/>
            <person name="Medema M.H."/>
            <person name="Devos D.P."/>
            <person name="Kaster A.-K."/>
            <person name="Ovreas L."/>
            <person name="Rohde M."/>
            <person name="Galperin M.Y."/>
            <person name="Jogler C."/>
        </authorList>
    </citation>
    <scope>NUCLEOTIDE SEQUENCE [LARGE SCALE GENOMIC DNA]</scope>
    <source>
        <strain evidence="3 4">Pan216</strain>
    </source>
</reference>
<protein>
    <recommendedName>
        <fullName evidence="2">DUF1559 domain-containing protein</fullName>
    </recommendedName>
</protein>
<dbReference type="NCBIfam" id="TIGR04294">
    <property type="entry name" value="pre_pil_HX9DG"/>
    <property type="match status" value="1"/>
</dbReference>
<feature type="domain" description="DUF1559" evidence="2">
    <location>
        <begin position="41"/>
        <end position="374"/>
    </location>
</feature>
<name>A0A518B1E0_9BACT</name>
<dbReference type="KEGG" id="knv:Pan216_16460"/>
<dbReference type="OrthoDB" id="269098at2"/>
<evidence type="ECO:0000259" key="2">
    <source>
        <dbReference type="Pfam" id="PF07596"/>
    </source>
</evidence>
<dbReference type="Gene3D" id="3.30.700.10">
    <property type="entry name" value="Glycoprotein, Type 4 Pilin"/>
    <property type="match status" value="1"/>
</dbReference>
<accession>A0A518B1E0</accession>
<keyword evidence="1" id="KW-0812">Transmembrane</keyword>
<gene>
    <name evidence="3" type="ORF">Pan216_16460</name>
</gene>
<dbReference type="PANTHER" id="PTHR30093">
    <property type="entry name" value="GENERAL SECRETION PATHWAY PROTEIN G"/>
    <property type="match status" value="1"/>
</dbReference>
<keyword evidence="1" id="KW-1133">Transmembrane helix</keyword>
<keyword evidence="4" id="KW-1185">Reference proteome</keyword>
<feature type="transmembrane region" description="Helical" evidence="1">
    <location>
        <begin position="12"/>
        <end position="36"/>
    </location>
</feature>
<keyword evidence="1" id="KW-0472">Membrane</keyword>
<dbReference type="InterPro" id="IPR011453">
    <property type="entry name" value="DUF1559"/>
</dbReference>
<evidence type="ECO:0000256" key="1">
    <source>
        <dbReference type="SAM" id="Phobius"/>
    </source>
</evidence>
<dbReference type="RefSeq" id="WP_145257188.1">
    <property type="nucleotide sequence ID" value="NZ_CP036279.1"/>
</dbReference>
<dbReference type="PROSITE" id="PS51257">
    <property type="entry name" value="PROKAR_LIPOPROTEIN"/>
    <property type="match status" value="1"/>
</dbReference>
<evidence type="ECO:0000313" key="3">
    <source>
        <dbReference type="EMBL" id="QDU60794.1"/>
    </source>
</evidence>